<protein>
    <submittedName>
        <fullName evidence="1">Uncharacterized protein</fullName>
    </submittedName>
</protein>
<dbReference type="EMBL" id="JAYWVC010000469">
    <property type="protein sequence ID" value="MED7828712.1"/>
    <property type="molecule type" value="Genomic_DNA"/>
</dbReference>
<accession>A0ABU7FXQ6</accession>
<sequence length="89" mass="9492">MTVVIEESDIARVDSLKSLAASDGIARFRLESRQQLVEFSAGFGELLMHRDADPDTVTVVRHIPAVEGEDGYVGLSAGPLLPHTDGSGN</sequence>
<dbReference type="RefSeq" id="WP_329513034.1">
    <property type="nucleotide sequence ID" value="NZ_JAYWVC010000469.1"/>
</dbReference>
<organism evidence="1 2">
    <name type="scientific">Streptomyces chiangmaiensis</name>
    <dbReference type="NCBI Taxonomy" id="766497"/>
    <lineage>
        <taxon>Bacteria</taxon>
        <taxon>Bacillati</taxon>
        <taxon>Actinomycetota</taxon>
        <taxon>Actinomycetes</taxon>
        <taxon>Kitasatosporales</taxon>
        <taxon>Streptomycetaceae</taxon>
        <taxon>Streptomyces</taxon>
    </lineage>
</organism>
<keyword evidence="2" id="KW-1185">Reference proteome</keyword>
<reference evidence="1" key="1">
    <citation type="submission" date="2024-01" db="EMBL/GenBank/DDBJ databases">
        <title>First draft genome sequence data of TA4-1, the type strain of Gram-positive actinobacterium Streptomyces chiangmaiensis.</title>
        <authorList>
            <person name="Yasawong M."/>
            <person name="Nantapong N."/>
        </authorList>
    </citation>
    <scope>NUCLEOTIDE SEQUENCE</scope>
    <source>
        <strain evidence="1">TA4-1</strain>
    </source>
</reference>
<comment type="caution">
    <text evidence="1">The sequence shown here is derived from an EMBL/GenBank/DDBJ whole genome shotgun (WGS) entry which is preliminary data.</text>
</comment>
<dbReference type="Proteomes" id="UP001333996">
    <property type="component" value="Unassembled WGS sequence"/>
</dbReference>
<evidence type="ECO:0000313" key="1">
    <source>
        <dbReference type="EMBL" id="MED7828712.1"/>
    </source>
</evidence>
<gene>
    <name evidence="1" type="ORF">VXC91_44520</name>
</gene>
<proteinExistence type="predicted"/>
<feature type="non-terminal residue" evidence="1">
    <location>
        <position position="89"/>
    </location>
</feature>
<evidence type="ECO:0000313" key="2">
    <source>
        <dbReference type="Proteomes" id="UP001333996"/>
    </source>
</evidence>
<name>A0ABU7FXQ6_9ACTN</name>